<reference evidence="4" key="1">
    <citation type="submission" date="2022-11" db="EMBL/GenBank/DDBJ databases">
        <title>Draft genome sequence of Hoeflea poritis E7-10 and Hoeflea prorocentri PM5-8, separated from scleractinian coral Porites lutea and marine dinoflagellate.</title>
        <authorList>
            <person name="Zhang G."/>
            <person name="Wei Q."/>
            <person name="Cai L."/>
        </authorList>
    </citation>
    <scope>NUCLEOTIDE SEQUENCE</scope>
    <source>
        <strain evidence="4">PM5-8</strain>
    </source>
</reference>
<dbReference type="Pfam" id="PF00589">
    <property type="entry name" value="Phage_integrase"/>
    <property type="match status" value="1"/>
</dbReference>
<dbReference type="InterPro" id="IPR013762">
    <property type="entry name" value="Integrase-like_cat_sf"/>
</dbReference>
<dbReference type="CDD" id="cd00796">
    <property type="entry name" value="INT_Rci_Hp1_C"/>
    <property type="match status" value="1"/>
</dbReference>
<comment type="caution">
    <text evidence="4">The sequence shown here is derived from an EMBL/GenBank/DDBJ whole genome shotgun (WGS) entry which is preliminary data.</text>
</comment>
<evidence type="ECO:0000256" key="2">
    <source>
        <dbReference type="ARBA" id="ARBA00023172"/>
    </source>
</evidence>
<dbReference type="Gene3D" id="1.10.443.10">
    <property type="entry name" value="Intergrase catalytic core"/>
    <property type="match status" value="1"/>
</dbReference>
<dbReference type="EMBL" id="JAPJZI010000001">
    <property type="protein sequence ID" value="MDA5399281.1"/>
    <property type="molecule type" value="Genomic_DNA"/>
</dbReference>
<dbReference type="Proteomes" id="UP001151234">
    <property type="component" value="Unassembled WGS sequence"/>
</dbReference>
<evidence type="ECO:0000313" key="4">
    <source>
        <dbReference type="EMBL" id="MDA5399281.1"/>
    </source>
</evidence>
<dbReference type="RefSeq" id="WP_267990724.1">
    <property type="nucleotide sequence ID" value="NZ_JAPJZI010000001.1"/>
</dbReference>
<organism evidence="4 5">
    <name type="scientific">Hoeflea prorocentri</name>
    <dbReference type="NCBI Taxonomy" id="1922333"/>
    <lineage>
        <taxon>Bacteria</taxon>
        <taxon>Pseudomonadati</taxon>
        <taxon>Pseudomonadota</taxon>
        <taxon>Alphaproteobacteria</taxon>
        <taxon>Hyphomicrobiales</taxon>
        <taxon>Rhizobiaceae</taxon>
        <taxon>Hoeflea</taxon>
    </lineage>
</organism>
<dbReference type="PROSITE" id="PS51898">
    <property type="entry name" value="TYR_RECOMBINASE"/>
    <property type="match status" value="1"/>
</dbReference>
<keyword evidence="5" id="KW-1185">Reference proteome</keyword>
<dbReference type="GO" id="GO:0015074">
    <property type="term" value="P:DNA integration"/>
    <property type="evidence" value="ECO:0007669"/>
    <property type="project" value="UniProtKB-KW"/>
</dbReference>
<proteinExistence type="predicted"/>
<protein>
    <submittedName>
        <fullName evidence="4">Site-specific integrase</fullName>
    </submittedName>
</protein>
<gene>
    <name evidence="4" type="ORF">OQ273_11920</name>
</gene>
<dbReference type="AlphaFoldDB" id="A0A9X3ZI49"/>
<dbReference type="InterPro" id="IPR002104">
    <property type="entry name" value="Integrase_catalytic"/>
</dbReference>
<dbReference type="PANTHER" id="PTHR30349">
    <property type="entry name" value="PHAGE INTEGRASE-RELATED"/>
    <property type="match status" value="1"/>
</dbReference>
<evidence type="ECO:0000259" key="3">
    <source>
        <dbReference type="PROSITE" id="PS51898"/>
    </source>
</evidence>
<evidence type="ECO:0000313" key="5">
    <source>
        <dbReference type="Proteomes" id="UP001151234"/>
    </source>
</evidence>
<sequence>MYENRNDTLVELWERYSSLLWEDSKHKEACGTYIDEIHRFMLKSGHKNYDNVLLDKLTVHFRQKGNRNSTINRKFASLSKILRKHHRNGELGRLPEFKKLPERNARIRFFTPDEEQNMLNELEEIDPHYAQLSRFLVESGARIGEALKLNWCDIDGDYVTFWETKSSQPRTIPLSERARKVIAEQRKKRSRKSGPFQDIPYYKFRGGWNSAKERTHMRDDRNVVPHVLRHTCASRLAQSGVDIKRIQEFLGHRTLSMTLRYAHLSPKHLDVCAEALNNFKS</sequence>
<dbReference type="InterPro" id="IPR050090">
    <property type="entry name" value="Tyrosine_recombinase_XerCD"/>
</dbReference>
<dbReference type="InterPro" id="IPR011010">
    <property type="entry name" value="DNA_brk_join_enz"/>
</dbReference>
<dbReference type="PANTHER" id="PTHR30349:SF64">
    <property type="entry name" value="PROPHAGE INTEGRASE INTD-RELATED"/>
    <property type="match status" value="1"/>
</dbReference>
<dbReference type="GO" id="GO:0003677">
    <property type="term" value="F:DNA binding"/>
    <property type="evidence" value="ECO:0007669"/>
    <property type="project" value="InterPro"/>
</dbReference>
<accession>A0A9X3ZI49</accession>
<dbReference type="SUPFAM" id="SSF56349">
    <property type="entry name" value="DNA breaking-rejoining enzymes"/>
    <property type="match status" value="1"/>
</dbReference>
<keyword evidence="1" id="KW-0229">DNA integration</keyword>
<feature type="domain" description="Tyr recombinase" evidence="3">
    <location>
        <begin position="105"/>
        <end position="274"/>
    </location>
</feature>
<evidence type="ECO:0000256" key="1">
    <source>
        <dbReference type="ARBA" id="ARBA00022908"/>
    </source>
</evidence>
<keyword evidence="2" id="KW-0233">DNA recombination</keyword>
<name>A0A9X3ZI49_9HYPH</name>
<dbReference type="GO" id="GO:0006310">
    <property type="term" value="P:DNA recombination"/>
    <property type="evidence" value="ECO:0007669"/>
    <property type="project" value="UniProtKB-KW"/>
</dbReference>